<feature type="region of interest" description="Disordered" evidence="8">
    <location>
        <begin position="193"/>
        <end position="245"/>
    </location>
</feature>
<evidence type="ECO:0000256" key="5">
    <source>
        <dbReference type="ARBA" id="ARBA00022776"/>
    </source>
</evidence>
<dbReference type="InterPro" id="IPR057261">
    <property type="entry name" value="Sororin-like_M"/>
</dbReference>
<reference evidence="11" key="1">
    <citation type="submission" date="2025-08" db="UniProtKB">
        <authorList>
            <consortium name="RefSeq"/>
        </authorList>
    </citation>
    <scope>IDENTIFICATION</scope>
    <source>
        <tissue evidence="11">Blood</tissue>
    </source>
</reference>
<dbReference type="PANTHER" id="PTHR31092">
    <property type="entry name" value="SORORIN"/>
    <property type="match status" value="1"/>
</dbReference>
<accession>A0ABM4JWN4</accession>
<evidence type="ECO:0000256" key="2">
    <source>
        <dbReference type="ARBA" id="ARBA00004286"/>
    </source>
</evidence>
<feature type="region of interest" description="Disordered" evidence="8">
    <location>
        <begin position="263"/>
        <end position="291"/>
    </location>
</feature>
<keyword evidence="3" id="KW-0158">Chromosome</keyword>
<feature type="region of interest" description="Disordered" evidence="8">
    <location>
        <begin position="1"/>
        <end position="51"/>
    </location>
</feature>
<evidence type="ECO:0000313" key="10">
    <source>
        <dbReference type="Proteomes" id="UP001652662"/>
    </source>
</evidence>
<keyword evidence="10" id="KW-1185">Reference proteome</keyword>
<comment type="subcellular location">
    <subcellularLocation>
        <location evidence="2">Chromosome</location>
    </subcellularLocation>
    <subcellularLocation>
        <location evidence="1">Nucleus</location>
    </subcellularLocation>
</comment>
<protein>
    <submittedName>
        <fullName evidence="11">Sororin isoform X1</fullName>
    </submittedName>
</protein>
<evidence type="ECO:0000256" key="6">
    <source>
        <dbReference type="ARBA" id="ARBA00023242"/>
    </source>
</evidence>
<feature type="region of interest" description="Disordered" evidence="8">
    <location>
        <begin position="527"/>
        <end position="565"/>
    </location>
</feature>
<dbReference type="PANTHER" id="PTHR31092:SF2">
    <property type="entry name" value="SORORIN"/>
    <property type="match status" value="1"/>
</dbReference>
<name>A0ABM4JWN4_EQUPR</name>
<dbReference type="RefSeq" id="XP_070420354.1">
    <property type="nucleotide sequence ID" value="XM_070564253.1"/>
</dbReference>
<dbReference type="GeneID" id="103559144"/>
<dbReference type="Pfam" id="PF09666">
    <property type="entry name" value="Sororin_middle"/>
    <property type="match status" value="1"/>
</dbReference>
<feature type="compositionally biased region" description="Low complexity" evidence="8">
    <location>
        <begin position="307"/>
        <end position="318"/>
    </location>
</feature>
<evidence type="ECO:0000256" key="3">
    <source>
        <dbReference type="ARBA" id="ARBA00022454"/>
    </source>
</evidence>
<feature type="region of interest" description="Disordered" evidence="8">
    <location>
        <begin position="108"/>
        <end position="129"/>
    </location>
</feature>
<gene>
    <name evidence="11" type="primary">CDCA5</name>
</gene>
<organism evidence="10 11">
    <name type="scientific">Equus przewalskii</name>
    <name type="common">Przewalski's horse</name>
    <name type="synonym">Equus caballus przewalskii</name>
    <dbReference type="NCBI Taxonomy" id="9798"/>
    <lineage>
        <taxon>Eukaryota</taxon>
        <taxon>Metazoa</taxon>
        <taxon>Chordata</taxon>
        <taxon>Craniata</taxon>
        <taxon>Vertebrata</taxon>
        <taxon>Euteleostomi</taxon>
        <taxon>Mammalia</taxon>
        <taxon>Eutheria</taxon>
        <taxon>Laurasiatheria</taxon>
        <taxon>Perissodactyla</taxon>
        <taxon>Equidae</taxon>
        <taxon>Equus</taxon>
    </lineage>
</organism>
<feature type="region of interest" description="Disordered" evidence="8">
    <location>
        <begin position="306"/>
        <end position="375"/>
    </location>
</feature>
<feature type="compositionally biased region" description="Low complexity" evidence="8">
    <location>
        <begin position="342"/>
        <end position="354"/>
    </location>
</feature>
<evidence type="ECO:0000313" key="11">
    <source>
        <dbReference type="RefSeq" id="XP_070420354.1"/>
    </source>
</evidence>
<keyword evidence="7" id="KW-0131">Cell cycle</keyword>
<dbReference type="InterPro" id="IPR018605">
    <property type="entry name" value="Sororin"/>
</dbReference>
<evidence type="ECO:0000259" key="9">
    <source>
        <dbReference type="Pfam" id="PF09666"/>
    </source>
</evidence>
<evidence type="ECO:0000256" key="8">
    <source>
        <dbReference type="SAM" id="MobiDB-lite"/>
    </source>
</evidence>
<keyword evidence="4" id="KW-0132">Cell division</keyword>
<keyword evidence="5" id="KW-0498">Mitosis</keyword>
<feature type="compositionally biased region" description="Low complexity" evidence="8">
    <location>
        <begin position="8"/>
        <end position="22"/>
    </location>
</feature>
<dbReference type="Proteomes" id="UP001652662">
    <property type="component" value="Chromosome 11"/>
</dbReference>
<keyword evidence="6" id="KW-0539">Nucleus</keyword>
<sequence>MSARRTRSGGAAQSSGPAAPSPKSLRRSQRKSGSDLPSTLPAICPKAPHAAPVRKPIVLKKIVAHAAQIPSVNSPRRSPRIAFFLEKENHLPSKEPTKEDLFKTCSVPSTPTTTPVLQPLNVESNSGEDLDTRDLEMSKKVRRSYSRLETLGATSTPGRHSCFGFEGLLKVGDLSGVSPVVCSKLTEVPRVPAQPWAPDTTLPGISPPVVKEKRKKKKPPEILNPAGPDSLAGLVRTPGPQPRQTLSCDKIHASEPLLRLLSSCPLRPTPVSPADAQESKKSESGKLVTSPSVDLRLSVTWGEAAVSSLPGGTSPTTSRKWTPPQSLRGRQRAHSKSEERPVVQPVEEQNPEEPQVSRELDPEPPSSEQKLDLQPEPTVSFLFTLLSTAEPHKPKDPEEDLEIQEGQFLGKEDWGPQRTAKEINQLQNDCMRLWASLSTTQADNLALGEKLQSLPNSLYESLKEEVRAIQEEGKLVQEEGKVVQEDAQAIQAAALLQVPGPPCSGASGREGPPALCHALSSRCLQQPSSQKTDLLIPQPDVPHDHRNPRQPWPGPSLETGPDLGKTLQQLLSRSLQ</sequence>
<proteinExistence type="predicted"/>
<evidence type="ECO:0000256" key="4">
    <source>
        <dbReference type="ARBA" id="ARBA00022618"/>
    </source>
</evidence>
<evidence type="ECO:0000256" key="1">
    <source>
        <dbReference type="ARBA" id="ARBA00004123"/>
    </source>
</evidence>
<feature type="domain" description="Sororin-like middle region" evidence="9">
    <location>
        <begin position="88"/>
        <end position="212"/>
    </location>
</feature>
<evidence type="ECO:0000256" key="7">
    <source>
        <dbReference type="ARBA" id="ARBA00023306"/>
    </source>
</evidence>